<comment type="similarity">
    <text evidence="1">Belongs to the ROK (NagC/XylR) family.</text>
</comment>
<dbReference type="InterPro" id="IPR043129">
    <property type="entry name" value="ATPase_NBD"/>
</dbReference>
<accession>A0A410FU11</accession>
<evidence type="ECO:0000313" key="4">
    <source>
        <dbReference type="Proteomes" id="UP000287233"/>
    </source>
</evidence>
<dbReference type="Gene3D" id="3.30.420.40">
    <property type="match status" value="2"/>
</dbReference>
<proteinExistence type="inferred from homology"/>
<name>A0A410FU11_BIPS1</name>
<dbReference type="KEGG" id="bih:BIP78_0644"/>
<organism evidence="3 4">
    <name type="scientific">Bipolaricaulis sibiricus</name>
    <dbReference type="NCBI Taxonomy" id="2501609"/>
    <lineage>
        <taxon>Bacteria</taxon>
        <taxon>Candidatus Bipolaricaulota</taxon>
        <taxon>Candidatus Bipolaricaulia</taxon>
        <taxon>Candidatus Bipolaricaulales</taxon>
        <taxon>Candidatus Bipolaricaulaceae</taxon>
        <taxon>Candidatus Bipolaricaulis</taxon>
    </lineage>
</organism>
<reference evidence="4" key="1">
    <citation type="submission" date="2018-12" db="EMBL/GenBank/DDBJ databases">
        <title>Complete genome sequence of an uncultured bacterium of the candidate phylum Bipolaricaulota.</title>
        <authorList>
            <person name="Kadnikov V.V."/>
            <person name="Mardanov A.V."/>
            <person name="Beletsky A.V."/>
            <person name="Frank Y.A."/>
            <person name="Karnachuk O.V."/>
            <person name="Ravin N.V."/>
        </authorList>
    </citation>
    <scope>NUCLEOTIDE SEQUENCE [LARGE SCALE GENOMIC DNA]</scope>
</reference>
<protein>
    <recommendedName>
        <fullName evidence="5">Glucokinase</fullName>
    </recommendedName>
</protein>
<dbReference type="SUPFAM" id="SSF53067">
    <property type="entry name" value="Actin-like ATPase domain"/>
    <property type="match status" value="1"/>
</dbReference>
<evidence type="ECO:0008006" key="5">
    <source>
        <dbReference type="Google" id="ProtNLM"/>
    </source>
</evidence>
<dbReference type="InterPro" id="IPR000600">
    <property type="entry name" value="ROK"/>
</dbReference>
<evidence type="ECO:0000256" key="1">
    <source>
        <dbReference type="ARBA" id="ARBA00006479"/>
    </source>
</evidence>
<dbReference type="PANTHER" id="PTHR18964">
    <property type="entry name" value="ROK (REPRESSOR, ORF, KINASE) FAMILY"/>
    <property type="match status" value="1"/>
</dbReference>
<dbReference type="AlphaFoldDB" id="A0A410FU11"/>
<dbReference type="EMBL" id="CP034928">
    <property type="protein sequence ID" value="QAA76410.1"/>
    <property type="molecule type" value="Genomic_DNA"/>
</dbReference>
<evidence type="ECO:0000256" key="2">
    <source>
        <dbReference type="SAM" id="MobiDB-lite"/>
    </source>
</evidence>
<evidence type="ECO:0000313" key="3">
    <source>
        <dbReference type="EMBL" id="QAA76410.1"/>
    </source>
</evidence>
<dbReference type="Pfam" id="PF00480">
    <property type="entry name" value="ROK"/>
    <property type="match status" value="1"/>
</dbReference>
<dbReference type="Proteomes" id="UP000287233">
    <property type="component" value="Chromosome"/>
</dbReference>
<dbReference type="PANTHER" id="PTHR18964:SF149">
    <property type="entry name" value="BIFUNCTIONAL UDP-N-ACETYLGLUCOSAMINE 2-EPIMERASE_N-ACETYLMANNOSAMINE KINASE"/>
    <property type="match status" value="1"/>
</dbReference>
<sequence length="570" mass="61898">MHHVQAKLRFLVELGLEQRRQDKLNRGPVVRVTVLGVGEVDHRRGEPPQDPGQIIHKILTAVHGRRVEAVAVERVVGLREWARVRVLALPVLPKQRSQPLIRVPEEDHGVLGHPKDPQRRRRLLLPAVPQCPEVLRSSEWVEGEQALRGPVRIPVREEDDQHLLSLRLEPGDRPTQSEQLVVRVRGDDEHPFHIRNRSEHLNPWWRRNPPQEHVHKRVGNAGDEPEGDRDEKDPSRHPLAPHHASDSRHRSLHPTIPRSLRTGSRRPTSAPGKIGAMARAIGVDVGGTQTRVAAIDNGSIVVRTAFPTRGIREVVEAVGEVLAAAGWPQPATIGVGAPAPMDMTTGRIVSFPNLPHWNGVEVAQPLQHAFRCPVYLANDATCAAIGELAWGHRARDFVYLTWSTGIGGGIVSGGNVVWGATGQAGEIGHIVVRPEGPPCGCGKRGCLEALAGGASLAAQGTEALGHPISARELVDLARSGDPIARALVGRACRALGQAIAILWDLLEPERIILGGGLTRSWDVLGPQVRAAAQAMTRADPQLVLTRLGDDAGLLGAAALPDYVPERWHPS</sequence>
<gene>
    <name evidence="3" type="ORF">BIP78_0644</name>
</gene>
<feature type="region of interest" description="Disordered" evidence="2">
    <location>
        <begin position="202"/>
        <end position="275"/>
    </location>
</feature>